<evidence type="ECO:0008006" key="5">
    <source>
        <dbReference type="Google" id="ProtNLM"/>
    </source>
</evidence>
<protein>
    <recommendedName>
        <fullName evidence="5">DUF229 domain containing protein</fullName>
    </recommendedName>
</protein>
<feature type="region of interest" description="Disordered" evidence="1">
    <location>
        <begin position="398"/>
        <end position="463"/>
    </location>
</feature>
<feature type="compositionally biased region" description="Low complexity" evidence="1">
    <location>
        <begin position="207"/>
        <end position="236"/>
    </location>
</feature>
<dbReference type="EMBL" id="JARAKH010000049">
    <property type="protein sequence ID" value="KAK8375344.1"/>
    <property type="molecule type" value="Genomic_DNA"/>
</dbReference>
<evidence type="ECO:0000313" key="3">
    <source>
        <dbReference type="EMBL" id="KAK8375344.1"/>
    </source>
</evidence>
<feature type="transmembrane region" description="Helical" evidence="2">
    <location>
        <begin position="54"/>
        <end position="71"/>
    </location>
</feature>
<dbReference type="PANTHER" id="PTHR10974">
    <property type="entry name" value="FI08016P-RELATED"/>
    <property type="match status" value="1"/>
</dbReference>
<sequence length="944" mass="105323">MHRREGSRKFHYPRTSPGMVSGIACRCCTDSGLEAGWAAAGCGRGRLHWAWRRGVGVCLVMVAASFCFFLVSSPHRARLSLLIHSLPEYNDFLMPSNTSVPLSPSSPHASPGAFHQSTGVTKGFLVHSPSCSIPDLDPLHYTIKRFVSKPKPIICGKPPAFTSARGSTLYLHLDILRLHFPALEKTYKNILVTEKLKTATTDKHKTTTTARPKTNTTPAGTTTTKAGTTATPAGTKVTMAADTKTSTTTIAKPETTSPTTTTTTSITSTATTSPATTPSKSQDPSPPPPPPPSAHPKKPKRSVEIKITPENVKCCYKGIYRVQQKRKDAGGNADNRWRYNNTCKALSDAETEVAEEAALVECRIGTVVVYKNVHYFFHKKKFLSASRVILSMNLNVQAPSPSSEPPATQGASASPSPQGHTQINKTTESQAATKMVQSAGNSSTPKPTSSEAPASTKPPVRLHRVRDSEKLNVIIMGTDSASRLNMLRHLSKTYEYLTKELGAVDLKGYNKVGDNTFPNLMPILGGMTSKEVDQAACVTKSKHYDDCHWVWKDFKKSRYVTAYMEDSPWMGTFHYLRRGFIEKPTDFYGRPFMMASEKEIGGPGNSRGHYCQGNVLSIKVVQDYALEFARTFHGTPYFGFFWSASLTHDHLNLLHLADDHYFQYLQQMDKIGALNNTALFFVSDHGMRWGGIRSTYIGMLEERLPYVVLYLPPWFRKKYHQAYEHLVSNTHRLTSNFDVYETLLDLAYGRFADPAYVTSTPSRTKRGTSLFRNILWNRSCAEANIPTHFCSCQDTHELTEEDPYLVPAADRFLDMINDQLLPYSQCEQFTKIKVMSARVSIPNKELKPKEEKSEVRTYLLQAALLPGNVVVEVSMRHTNHDDSFQMLGNASRINKYGSTSACIQDDTLRKYCYCKDQERAKQLYNQHYKEQLGTEVGNNTRARA</sequence>
<dbReference type="PANTHER" id="PTHR10974:SF1">
    <property type="entry name" value="FI08016P-RELATED"/>
    <property type="match status" value="1"/>
</dbReference>
<dbReference type="Proteomes" id="UP001487740">
    <property type="component" value="Unassembled WGS sequence"/>
</dbReference>
<dbReference type="CDD" id="cd16021">
    <property type="entry name" value="ALP_like"/>
    <property type="match status" value="1"/>
</dbReference>
<organism evidence="3 4">
    <name type="scientific">Scylla paramamosain</name>
    <name type="common">Mud crab</name>
    <dbReference type="NCBI Taxonomy" id="85552"/>
    <lineage>
        <taxon>Eukaryota</taxon>
        <taxon>Metazoa</taxon>
        <taxon>Ecdysozoa</taxon>
        <taxon>Arthropoda</taxon>
        <taxon>Crustacea</taxon>
        <taxon>Multicrustacea</taxon>
        <taxon>Malacostraca</taxon>
        <taxon>Eumalacostraca</taxon>
        <taxon>Eucarida</taxon>
        <taxon>Decapoda</taxon>
        <taxon>Pleocyemata</taxon>
        <taxon>Brachyura</taxon>
        <taxon>Eubrachyura</taxon>
        <taxon>Portunoidea</taxon>
        <taxon>Portunidae</taxon>
        <taxon>Portuninae</taxon>
        <taxon>Scylla</taxon>
    </lineage>
</organism>
<dbReference type="EMBL" id="JARAKH010000049">
    <property type="protein sequence ID" value="KAK8375341.1"/>
    <property type="molecule type" value="Genomic_DNA"/>
</dbReference>
<evidence type="ECO:0000256" key="2">
    <source>
        <dbReference type="SAM" id="Phobius"/>
    </source>
</evidence>
<dbReference type="GO" id="GO:0005615">
    <property type="term" value="C:extracellular space"/>
    <property type="evidence" value="ECO:0007669"/>
    <property type="project" value="TreeGrafter"/>
</dbReference>
<keyword evidence="2" id="KW-0472">Membrane</keyword>
<reference evidence="3 4" key="1">
    <citation type="submission" date="2023-03" db="EMBL/GenBank/DDBJ databases">
        <title>High-quality genome of Scylla paramamosain provides insights in environmental adaptation.</title>
        <authorList>
            <person name="Zhang L."/>
        </authorList>
    </citation>
    <scope>NUCLEOTIDE SEQUENCE [LARGE SCALE GENOMIC DNA]</scope>
    <source>
        <strain evidence="3">LZ_2023a</strain>
        <tissue evidence="3">Muscle</tissue>
    </source>
</reference>
<dbReference type="AlphaFoldDB" id="A0AAW0SK07"/>
<comment type="caution">
    <text evidence="3">The sequence shown here is derived from an EMBL/GenBank/DDBJ whole genome shotgun (WGS) entry which is preliminary data.</text>
</comment>
<gene>
    <name evidence="3" type="ORF">O3P69_008303</name>
</gene>
<dbReference type="Pfam" id="PF02995">
    <property type="entry name" value="DUF229"/>
    <property type="match status" value="1"/>
</dbReference>
<dbReference type="SUPFAM" id="SSF53649">
    <property type="entry name" value="Alkaline phosphatase-like"/>
    <property type="match status" value="1"/>
</dbReference>
<accession>A0AAW0SK07</accession>
<dbReference type="Gene3D" id="3.40.720.10">
    <property type="entry name" value="Alkaline Phosphatase, subunit A"/>
    <property type="match status" value="1"/>
</dbReference>
<dbReference type="InterPro" id="IPR017850">
    <property type="entry name" value="Alkaline_phosphatase_core_sf"/>
</dbReference>
<keyword evidence="2" id="KW-1133">Transmembrane helix</keyword>
<dbReference type="PROSITE" id="PS51257">
    <property type="entry name" value="PROKAR_LIPOPROTEIN"/>
    <property type="match status" value="1"/>
</dbReference>
<evidence type="ECO:0000313" key="4">
    <source>
        <dbReference type="Proteomes" id="UP001487740"/>
    </source>
</evidence>
<dbReference type="FunFam" id="3.40.720.10:FF:000017">
    <property type="entry name" value="Predicted protein"/>
    <property type="match status" value="1"/>
</dbReference>
<feature type="compositionally biased region" description="Pro residues" evidence="1">
    <location>
        <begin position="284"/>
        <end position="294"/>
    </location>
</feature>
<proteinExistence type="predicted"/>
<keyword evidence="2" id="KW-0812">Transmembrane</keyword>
<feature type="compositionally biased region" description="Polar residues" evidence="1">
    <location>
        <begin position="398"/>
        <end position="453"/>
    </location>
</feature>
<dbReference type="InterPro" id="IPR004245">
    <property type="entry name" value="DUF229"/>
</dbReference>
<keyword evidence="4" id="KW-1185">Reference proteome</keyword>
<feature type="compositionally biased region" description="Low complexity" evidence="1">
    <location>
        <begin position="243"/>
        <end position="283"/>
    </location>
</feature>
<name>A0AAW0SK07_SCYPA</name>
<feature type="region of interest" description="Disordered" evidence="1">
    <location>
        <begin position="201"/>
        <end position="302"/>
    </location>
</feature>
<evidence type="ECO:0000256" key="1">
    <source>
        <dbReference type="SAM" id="MobiDB-lite"/>
    </source>
</evidence>